<protein>
    <submittedName>
        <fullName evidence="3">Uncharacterized protein LOC115888417</fullName>
    </submittedName>
</protein>
<dbReference type="Proteomes" id="UP000504635">
    <property type="component" value="Unplaced"/>
</dbReference>
<evidence type="ECO:0000313" key="2">
    <source>
        <dbReference type="Proteomes" id="UP000504635"/>
    </source>
</evidence>
<dbReference type="AlphaFoldDB" id="A0A6J2YLI3"/>
<dbReference type="InParanoid" id="A0A6J2YLI3"/>
<organism evidence="2 3">
    <name type="scientific">Sitophilus oryzae</name>
    <name type="common">Rice weevil</name>
    <name type="synonym">Curculio oryzae</name>
    <dbReference type="NCBI Taxonomy" id="7048"/>
    <lineage>
        <taxon>Eukaryota</taxon>
        <taxon>Metazoa</taxon>
        <taxon>Ecdysozoa</taxon>
        <taxon>Arthropoda</taxon>
        <taxon>Hexapoda</taxon>
        <taxon>Insecta</taxon>
        <taxon>Pterygota</taxon>
        <taxon>Neoptera</taxon>
        <taxon>Endopterygota</taxon>
        <taxon>Coleoptera</taxon>
        <taxon>Polyphaga</taxon>
        <taxon>Cucujiformia</taxon>
        <taxon>Curculionidae</taxon>
        <taxon>Dryophthorinae</taxon>
        <taxon>Sitophilus</taxon>
    </lineage>
</organism>
<keyword evidence="1" id="KW-0175">Coiled coil</keyword>
<name>A0A6J2YLI3_SITOR</name>
<dbReference type="OrthoDB" id="6508955at2759"/>
<proteinExistence type="predicted"/>
<dbReference type="RefSeq" id="XP_030764014.1">
    <property type="nucleotide sequence ID" value="XM_030908154.1"/>
</dbReference>
<accession>A0A6J2YLI3</accession>
<dbReference type="PANTHER" id="PTHR37558">
    <property type="entry name" value="HTH CENPB-TYPE DOMAIN-CONTAINING PROTEIN"/>
    <property type="match status" value="1"/>
</dbReference>
<evidence type="ECO:0000313" key="3">
    <source>
        <dbReference type="RefSeq" id="XP_030764014.1"/>
    </source>
</evidence>
<evidence type="ECO:0000256" key="1">
    <source>
        <dbReference type="SAM" id="Coils"/>
    </source>
</evidence>
<gene>
    <name evidence="3" type="primary">LOC115888417</name>
</gene>
<sequence length="243" mass="29400">MSRLSTERRLRFSIEQDYQLLTEILRQNPFQDVSRWKDVHENFVNECNVPFSLRTCKDHCNHLLNLYTKGSLKIRPKESPEEFLNKKSLLHDLLKLRNNNFNVDDYPSPSTKYENITNDKYSLKMVLKKEIKQDILEMSDSDEDDFYWKETEEKEEEKNMDIEEVLLKKKLELEERRLALKERRLQLEEERFELDKFERTKRMELERAERDLYIKVAMKNQEIITALTNRLVNKCNGDNLCIL</sequence>
<dbReference type="GeneID" id="115888417"/>
<dbReference type="PANTHER" id="PTHR37558:SF1">
    <property type="entry name" value="HTH CENPB-TYPE DOMAIN-CONTAINING PROTEIN"/>
    <property type="match status" value="1"/>
</dbReference>
<feature type="coiled-coil region" evidence="1">
    <location>
        <begin position="168"/>
        <end position="200"/>
    </location>
</feature>
<dbReference type="KEGG" id="soy:115888417"/>
<reference evidence="3" key="1">
    <citation type="submission" date="2025-08" db="UniProtKB">
        <authorList>
            <consortium name="RefSeq"/>
        </authorList>
    </citation>
    <scope>IDENTIFICATION</scope>
    <source>
        <tissue evidence="3">Gonads</tissue>
    </source>
</reference>
<keyword evidence="2" id="KW-1185">Reference proteome</keyword>